<feature type="signal peptide" evidence="1">
    <location>
        <begin position="1"/>
        <end position="22"/>
    </location>
</feature>
<dbReference type="OrthoDB" id="5319509at2"/>
<dbReference type="Proteomes" id="UP000018731">
    <property type="component" value="Unassembled WGS sequence"/>
</dbReference>
<protein>
    <recommendedName>
        <fullName evidence="4">Outer membrane protein beta-barrel domain-containing protein</fullName>
    </recommendedName>
</protein>
<dbReference type="RefSeq" id="WP_023928504.1">
    <property type="nucleotide sequence ID" value="NZ_KI669455.1"/>
</dbReference>
<accession>V8C7B6</accession>
<reference evidence="2 3" key="1">
    <citation type="journal article" date="2014" name="Genome Announc.">
        <title>Draft genome sequences of six enterohepatic helicobacter species isolated from humans and one from rhesus macaques.</title>
        <authorList>
            <person name="Shen Z."/>
            <person name="Sheh A."/>
            <person name="Young S.K."/>
            <person name="Abouelliel A."/>
            <person name="Ward D.V."/>
            <person name="Earl A.M."/>
            <person name="Fox J.G."/>
        </authorList>
    </citation>
    <scope>NUCLEOTIDE SEQUENCE [LARGE SCALE GENOMIC DNA]</scope>
    <source>
        <strain evidence="2 3">MIT 99-5501</strain>
    </source>
</reference>
<dbReference type="Pfam" id="PF01856">
    <property type="entry name" value="HP_OMP"/>
    <property type="match status" value="1"/>
</dbReference>
<evidence type="ECO:0000313" key="3">
    <source>
        <dbReference type="Proteomes" id="UP000018731"/>
    </source>
</evidence>
<dbReference type="InterPro" id="IPR002718">
    <property type="entry name" value="OMP_Helicobacter"/>
</dbReference>
<name>V8C7B6_9HELI</name>
<organism evidence="2 3">
    <name type="scientific">Helicobacter macacae MIT 99-5501</name>
    <dbReference type="NCBI Taxonomy" id="1357400"/>
    <lineage>
        <taxon>Bacteria</taxon>
        <taxon>Pseudomonadati</taxon>
        <taxon>Campylobacterota</taxon>
        <taxon>Epsilonproteobacteria</taxon>
        <taxon>Campylobacterales</taxon>
        <taxon>Helicobacteraceae</taxon>
        <taxon>Helicobacter</taxon>
    </lineage>
</organism>
<evidence type="ECO:0000256" key="1">
    <source>
        <dbReference type="SAM" id="SignalP"/>
    </source>
</evidence>
<evidence type="ECO:0000313" key="2">
    <source>
        <dbReference type="EMBL" id="ETD22925.1"/>
    </source>
</evidence>
<comment type="caution">
    <text evidence="2">The sequence shown here is derived from an EMBL/GenBank/DDBJ whole genome shotgun (WGS) entry which is preliminary data.</text>
</comment>
<dbReference type="AlphaFoldDB" id="V8C7B6"/>
<dbReference type="EMBL" id="AZJI01000007">
    <property type="protein sequence ID" value="ETD22925.1"/>
    <property type="molecule type" value="Genomic_DNA"/>
</dbReference>
<gene>
    <name evidence="2" type="ORF">HMPREF2086_01726</name>
</gene>
<dbReference type="PRINTS" id="PR01776">
    <property type="entry name" value="HPOMPFAMILY"/>
</dbReference>
<proteinExistence type="predicted"/>
<keyword evidence="1" id="KW-0732">Signal</keyword>
<sequence length="263" mass="29127">MKNMQRILISVLFASFAQNALAEKSGWFLGFDIGYGGVAYHQREGEDCPQGGCVGTLYEEGLKRNRGGVNYGFVVGYKQFFTPYIGLRYYINASNTHFSLGEFKYKYSFAAIENNENKSVELVGGNINYGVNVDFLGNFIANEKIDFGGFLGVGLGGNYWWGKSVGTSSLPINSFEKYAQTVLGCYSCMHLSGFDVWLNVGLRTNIAQKHGVELVCRVPFLQTNIYSGDSHKAGGTTGAAPRHWSEGNIQQIYSIAARYIYNF</sequence>
<keyword evidence="3" id="KW-1185">Reference proteome</keyword>
<evidence type="ECO:0008006" key="4">
    <source>
        <dbReference type="Google" id="ProtNLM"/>
    </source>
</evidence>
<dbReference type="HOGENOM" id="CLU_026212_5_1_7"/>
<feature type="chain" id="PRO_5004768701" description="Outer membrane protein beta-barrel domain-containing protein" evidence="1">
    <location>
        <begin position="23"/>
        <end position="263"/>
    </location>
</feature>
<dbReference type="PATRIC" id="fig|1357400.3.peg.2312"/>